<evidence type="ECO:0000256" key="1">
    <source>
        <dbReference type="ARBA" id="ARBA00001933"/>
    </source>
</evidence>
<sequence length="516" mass="55435">MNRADEVERLINSVLSLIVPFIRAADEDADSKPEGHGLQVPSGGPRTTLVESHPPKKLQSLLGLQDGGIDGLGVTNEGQGKEGVLKAVEKILGYSVNTWDQGFMDKLYGSTNAVGLASELLLATLNTNAHVYSVSPALTLIEKHTTRALARLFGLTGPHAGGISQPGGSASNQTSIIVARNTLFPSTKRGGLQGRRFTLFTSTHGHYSVEKAAQMFGFGADAVIAVPVDSAGKMDATQLETLVLSSQEKGETPFYVNATAGTTVLGSFDPIDAIADICHRHNLWLHIDGSWGGPIAFSPSLSATRLASVHRADSIAVTPHKMLGVPLTCSFLLGRDVRLFHKSYTLPAGYLFHGADDEGVGPEENVGAEVWDLADLTPQCGRRAESLKLHLAWLYYGAEGFRAYVEAAHAAATCLFDHLSKSNNIVLVSAKPLPCMQVCFHYARNGEVDDKERNDRVTKVMARELLRRGWMVDFAPGERGLFFRVVVNGGTRRGTVEGLVRAVEEVGGRVWESVGA</sequence>
<proteinExistence type="inferred from homology"/>
<keyword evidence="5 7" id="KW-0456">Lyase</keyword>
<protein>
    <submittedName>
        <fullName evidence="9">Glutamate decarboxylase-like protein 1</fullName>
    </submittedName>
</protein>
<keyword evidence="4 6" id="KW-0663">Pyridoxal phosphate</keyword>
<keyword evidence="3" id="KW-0210">Decarboxylase</keyword>
<dbReference type="Proteomes" id="UP000799429">
    <property type="component" value="Unassembled WGS sequence"/>
</dbReference>
<dbReference type="InterPro" id="IPR002129">
    <property type="entry name" value="PyrdxlP-dep_de-COase"/>
</dbReference>
<dbReference type="OrthoDB" id="392571at2759"/>
<dbReference type="InterPro" id="IPR015421">
    <property type="entry name" value="PyrdxlP-dep_Trfase_major"/>
</dbReference>
<evidence type="ECO:0000256" key="6">
    <source>
        <dbReference type="PIRSR" id="PIRSR602129-50"/>
    </source>
</evidence>
<dbReference type="Gene3D" id="3.90.1150.170">
    <property type="match status" value="1"/>
</dbReference>
<comment type="cofactor">
    <cofactor evidence="1 6 7">
        <name>pyridoxal 5'-phosphate</name>
        <dbReference type="ChEBI" id="CHEBI:597326"/>
    </cofactor>
</comment>
<feature type="modified residue" description="N6-(pyridoxal phosphate)lysine" evidence="6">
    <location>
        <position position="321"/>
    </location>
</feature>
<evidence type="ECO:0000313" key="10">
    <source>
        <dbReference type="Proteomes" id="UP000799429"/>
    </source>
</evidence>
<evidence type="ECO:0000256" key="7">
    <source>
        <dbReference type="RuleBase" id="RU000382"/>
    </source>
</evidence>
<evidence type="ECO:0000313" key="9">
    <source>
        <dbReference type="EMBL" id="KAF2838585.1"/>
    </source>
</evidence>
<keyword evidence="10" id="KW-1185">Reference proteome</keyword>
<dbReference type="GO" id="GO:0005737">
    <property type="term" value="C:cytoplasm"/>
    <property type="evidence" value="ECO:0007669"/>
    <property type="project" value="TreeGrafter"/>
</dbReference>
<dbReference type="PANTHER" id="PTHR45677">
    <property type="entry name" value="GLUTAMATE DECARBOXYLASE-RELATED"/>
    <property type="match status" value="1"/>
</dbReference>
<comment type="similarity">
    <text evidence="2 7">Belongs to the group II decarboxylase family.</text>
</comment>
<dbReference type="SUPFAM" id="SSF53383">
    <property type="entry name" value="PLP-dependent transferases"/>
    <property type="match status" value="1"/>
</dbReference>
<organism evidence="9 10">
    <name type="scientific">Patellaria atrata CBS 101060</name>
    <dbReference type="NCBI Taxonomy" id="1346257"/>
    <lineage>
        <taxon>Eukaryota</taxon>
        <taxon>Fungi</taxon>
        <taxon>Dikarya</taxon>
        <taxon>Ascomycota</taxon>
        <taxon>Pezizomycotina</taxon>
        <taxon>Dothideomycetes</taxon>
        <taxon>Dothideomycetes incertae sedis</taxon>
        <taxon>Patellariales</taxon>
        <taxon>Patellariaceae</taxon>
        <taxon>Patellaria</taxon>
    </lineage>
</organism>
<reference evidence="9" key="1">
    <citation type="journal article" date="2020" name="Stud. Mycol.">
        <title>101 Dothideomycetes genomes: a test case for predicting lifestyles and emergence of pathogens.</title>
        <authorList>
            <person name="Haridas S."/>
            <person name="Albert R."/>
            <person name="Binder M."/>
            <person name="Bloem J."/>
            <person name="Labutti K."/>
            <person name="Salamov A."/>
            <person name="Andreopoulos B."/>
            <person name="Baker S."/>
            <person name="Barry K."/>
            <person name="Bills G."/>
            <person name="Bluhm B."/>
            <person name="Cannon C."/>
            <person name="Castanera R."/>
            <person name="Culley D."/>
            <person name="Daum C."/>
            <person name="Ezra D."/>
            <person name="Gonzalez J."/>
            <person name="Henrissat B."/>
            <person name="Kuo A."/>
            <person name="Liang C."/>
            <person name="Lipzen A."/>
            <person name="Lutzoni F."/>
            <person name="Magnuson J."/>
            <person name="Mondo S."/>
            <person name="Nolan M."/>
            <person name="Ohm R."/>
            <person name="Pangilinan J."/>
            <person name="Park H.-J."/>
            <person name="Ramirez L."/>
            <person name="Alfaro M."/>
            <person name="Sun H."/>
            <person name="Tritt A."/>
            <person name="Yoshinaga Y."/>
            <person name="Zwiers L.-H."/>
            <person name="Turgeon B."/>
            <person name="Goodwin S."/>
            <person name="Spatafora J."/>
            <person name="Crous P."/>
            <person name="Grigoriev I."/>
        </authorList>
    </citation>
    <scope>NUCLEOTIDE SEQUENCE</scope>
    <source>
        <strain evidence="9">CBS 101060</strain>
    </source>
</reference>
<evidence type="ECO:0000256" key="3">
    <source>
        <dbReference type="ARBA" id="ARBA00022793"/>
    </source>
</evidence>
<comment type="caution">
    <text evidence="9">The sequence shown here is derived from an EMBL/GenBank/DDBJ whole genome shotgun (WGS) entry which is preliminary data.</text>
</comment>
<accession>A0A9P4S9L7</accession>
<dbReference type="PANTHER" id="PTHR45677:SF8">
    <property type="entry name" value="CYSTEINE SULFINIC ACID DECARBOXYLASE"/>
    <property type="match status" value="1"/>
</dbReference>
<gene>
    <name evidence="9" type="ORF">M501DRAFT_935301</name>
</gene>
<dbReference type="EMBL" id="MU006096">
    <property type="protein sequence ID" value="KAF2838585.1"/>
    <property type="molecule type" value="Genomic_DNA"/>
</dbReference>
<dbReference type="PROSITE" id="PS00392">
    <property type="entry name" value="DDC_GAD_HDC_YDC"/>
    <property type="match status" value="1"/>
</dbReference>
<evidence type="ECO:0000256" key="8">
    <source>
        <dbReference type="SAM" id="MobiDB-lite"/>
    </source>
</evidence>
<dbReference type="GO" id="GO:0030170">
    <property type="term" value="F:pyridoxal phosphate binding"/>
    <property type="evidence" value="ECO:0007669"/>
    <property type="project" value="InterPro"/>
</dbReference>
<dbReference type="GO" id="GO:0019752">
    <property type="term" value="P:carboxylic acid metabolic process"/>
    <property type="evidence" value="ECO:0007669"/>
    <property type="project" value="InterPro"/>
</dbReference>
<dbReference type="AlphaFoldDB" id="A0A9P4S9L7"/>
<dbReference type="Gene3D" id="3.40.640.10">
    <property type="entry name" value="Type I PLP-dependent aspartate aminotransferase-like (Major domain)"/>
    <property type="match status" value="1"/>
</dbReference>
<dbReference type="InterPro" id="IPR021115">
    <property type="entry name" value="Pyridoxal-P_BS"/>
</dbReference>
<feature type="region of interest" description="Disordered" evidence="8">
    <location>
        <begin position="28"/>
        <end position="52"/>
    </location>
</feature>
<dbReference type="GO" id="GO:0016831">
    <property type="term" value="F:carboxy-lyase activity"/>
    <property type="evidence" value="ECO:0007669"/>
    <property type="project" value="UniProtKB-KW"/>
</dbReference>
<evidence type="ECO:0000256" key="5">
    <source>
        <dbReference type="ARBA" id="ARBA00023239"/>
    </source>
</evidence>
<dbReference type="Pfam" id="PF00282">
    <property type="entry name" value="Pyridoxal_deC"/>
    <property type="match status" value="1"/>
</dbReference>
<name>A0A9P4S9L7_9PEZI</name>
<evidence type="ECO:0000256" key="4">
    <source>
        <dbReference type="ARBA" id="ARBA00022898"/>
    </source>
</evidence>
<evidence type="ECO:0000256" key="2">
    <source>
        <dbReference type="ARBA" id="ARBA00009533"/>
    </source>
</evidence>
<dbReference type="InterPro" id="IPR015424">
    <property type="entry name" value="PyrdxlP-dep_Trfase"/>
</dbReference>